<dbReference type="Gene3D" id="3.30.460.40">
    <property type="match status" value="1"/>
</dbReference>
<reference evidence="1 2" key="1">
    <citation type="submission" date="2016-07" db="EMBL/GenBank/DDBJ databases">
        <authorList>
            <person name="Townsley L."/>
            <person name="Shank E.A."/>
        </authorList>
    </citation>
    <scope>NUCLEOTIDE SEQUENCE [LARGE SCALE GENOMIC DNA]</scope>
    <source>
        <strain evidence="1 2">CH01</strain>
    </source>
</reference>
<dbReference type="EMBL" id="MDKC01000008">
    <property type="protein sequence ID" value="ODG92458.1"/>
    <property type="molecule type" value="Genomic_DNA"/>
</dbReference>
<comment type="caution">
    <text evidence="1">The sequence shown here is derived from an EMBL/GenBank/DDBJ whole genome shotgun (WGS) entry which is preliminary data.</text>
</comment>
<proteinExistence type="predicted"/>
<evidence type="ECO:0000313" key="1">
    <source>
        <dbReference type="EMBL" id="ODG92458.1"/>
    </source>
</evidence>
<gene>
    <name evidence="1" type="ORF">BED47_19830</name>
</gene>
<protein>
    <recommendedName>
        <fullName evidence="3">Aminoglycoside-2''-adenylyltransferase</fullName>
    </recommendedName>
</protein>
<sequence>MSFEQCYKVYKSMKDFNKGWYIAGGWAIDLFIEKQTRNHHDIEIAIARKDQLYLKEYLHNWTFNKVIKGELSTWENEYLELPTHEIHAKNDKTKDELEVLLNEIELNDWKFRRDELITCKLDRFYRVTNEGIPYLNPEIVLLYKVRNTREKDHQDFKNVKDYLSFHSKAWLREAILIHQPNHEWLEDLI</sequence>
<keyword evidence="2" id="KW-1185">Reference proteome</keyword>
<dbReference type="InterPro" id="IPR043519">
    <property type="entry name" value="NT_sf"/>
</dbReference>
<evidence type="ECO:0000313" key="2">
    <source>
        <dbReference type="Proteomes" id="UP000094580"/>
    </source>
</evidence>
<organism evidence="1 2">
    <name type="scientific">Gottfriedia luciferensis</name>
    <dbReference type="NCBI Taxonomy" id="178774"/>
    <lineage>
        <taxon>Bacteria</taxon>
        <taxon>Bacillati</taxon>
        <taxon>Bacillota</taxon>
        <taxon>Bacilli</taxon>
        <taxon>Bacillales</taxon>
        <taxon>Bacillaceae</taxon>
        <taxon>Gottfriedia</taxon>
    </lineage>
</organism>
<dbReference type="InterPro" id="IPR019646">
    <property type="entry name" value="Aminoglyc_AdlTrfase"/>
</dbReference>
<dbReference type="Pfam" id="PF10706">
    <property type="entry name" value="Aminoglyc_resit"/>
    <property type="match status" value="1"/>
</dbReference>
<dbReference type="Proteomes" id="UP000094580">
    <property type="component" value="Unassembled WGS sequence"/>
</dbReference>
<dbReference type="SUPFAM" id="SSF81301">
    <property type="entry name" value="Nucleotidyltransferase"/>
    <property type="match status" value="1"/>
</dbReference>
<accession>A0ABX2ZSC3</accession>
<dbReference type="RefSeq" id="WP_069033317.1">
    <property type="nucleotide sequence ID" value="NZ_MDKC01000008.1"/>
</dbReference>
<evidence type="ECO:0008006" key="3">
    <source>
        <dbReference type="Google" id="ProtNLM"/>
    </source>
</evidence>
<name>A0ABX2ZSC3_9BACI</name>